<dbReference type="GO" id="GO:0010038">
    <property type="term" value="P:response to metal ion"/>
    <property type="evidence" value="ECO:0007669"/>
    <property type="project" value="InterPro"/>
</dbReference>
<dbReference type="GO" id="GO:0046938">
    <property type="term" value="P:phytochelatin biosynthetic process"/>
    <property type="evidence" value="ECO:0007669"/>
    <property type="project" value="InterPro"/>
</dbReference>
<name>A0A9W8E1Z3_9FUNG</name>
<dbReference type="InterPro" id="IPR038765">
    <property type="entry name" value="Papain-like_cys_pep_sf"/>
</dbReference>
<feature type="region of interest" description="Disordered" evidence="5">
    <location>
        <begin position="67"/>
        <end position="102"/>
    </location>
</feature>
<feature type="compositionally biased region" description="Low complexity" evidence="5">
    <location>
        <begin position="85"/>
        <end position="102"/>
    </location>
</feature>
<dbReference type="GO" id="GO:0016756">
    <property type="term" value="F:glutathione gamma-glutamylcysteinyltransferase activity"/>
    <property type="evidence" value="ECO:0007669"/>
    <property type="project" value="UniProtKB-EC"/>
</dbReference>
<reference evidence="7" key="1">
    <citation type="submission" date="2022-07" db="EMBL/GenBank/DDBJ databases">
        <title>Phylogenomic reconstructions and comparative analyses of Kickxellomycotina fungi.</title>
        <authorList>
            <person name="Reynolds N.K."/>
            <person name="Stajich J.E."/>
            <person name="Barry K."/>
            <person name="Grigoriev I.V."/>
            <person name="Crous P."/>
            <person name="Smith M.E."/>
        </authorList>
    </citation>
    <scope>NUCLEOTIDE SEQUENCE</scope>
    <source>
        <strain evidence="7">RSA 861</strain>
    </source>
</reference>
<accession>A0A9W8E1Z3</accession>
<dbReference type="OrthoDB" id="448954at2759"/>
<organism evidence="7 8">
    <name type="scientific">Tieghemiomyces parasiticus</name>
    <dbReference type="NCBI Taxonomy" id="78921"/>
    <lineage>
        <taxon>Eukaryota</taxon>
        <taxon>Fungi</taxon>
        <taxon>Fungi incertae sedis</taxon>
        <taxon>Zoopagomycota</taxon>
        <taxon>Kickxellomycotina</taxon>
        <taxon>Dimargaritomycetes</taxon>
        <taxon>Dimargaritales</taxon>
        <taxon>Dimargaritaceae</taxon>
        <taxon>Tieghemiomyces</taxon>
    </lineage>
</organism>
<protein>
    <recommendedName>
        <fullName evidence="1">glutathione gamma-glutamylcysteinyltransferase</fullName>
        <ecNumber evidence="1">2.3.2.15</ecNumber>
    </recommendedName>
</protein>
<keyword evidence="8" id="KW-1185">Reference proteome</keyword>
<proteinExistence type="predicted"/>
<dbReference type="GO" id="GO:0046872">
    <property type="term" value="F:metal ion binding"/>
    <property type="evidence" value="ECO:0007669"/>
    <property type="project" value="UniProtKB-KW"/>
</dbReference>
<keyword evidence="3" id="KW-0808">Transferase</keyword>
<dbReference type="Pfam" id="PF05023">
    <property type="entry name" value="Phytochelatin"/>
    <property type="match status" value="1"/>
</dbReference>
<dbReference type="PANTHER" id="PTHR33447">
    <property type="entry name" value="GLUTATHIONE GAMMA-GLUTAMYLCYSTEINYLTRANSFERASE"/>
    <property type="match status" value="1"/>
</dbReference>
<evidence type="ECO:0000259" key="6">
    <source>
        <dbReference type="PROSITE" id="PS51443"/>
    </source>
</evidence>
<dbReference type="Gene3D" id="3.90.70.30">
    <property type="entry name" value="Phytochelatin synthase, N-terminal domain"/>
    <property type="match status" value="1"/>
</dbReference>
<evidence type="ECO:0000313" key="8">
    <source>
        <dbReference type="Proteomes" id="UP001150569"/>
    </source>
</evidence>
<evidence type="ECO:0000256" key="4">
    <source>
        <dbReference type="ARBA" id="ARBA00022723"/>
    </source>
</evidence>
<comment type="caution">
    <text evidence="7">The sequence shown here is derived from an EMBL/GenBank/DDBJ whole genome shotgun (WGS) entry which is preliminary data.</text>
</comment>
<dbReference type="InterPro" id="IPR040409">
    <property type="entry name" value="PCS-like"/>
</dbReference>
<dbReference type="PROSITE" id="PS51443">
    <property type="entry name" value="PCS"/>
    <property type="match status" value="1"/>
</dbReference>
<dbReference type="SUPFAM" id="SSF54001">
    <property type="entry name" value="Cysteine proteinases"/>
    <property type="match status" value="1"/>
</dbReference>
<keyword evidence="2" id="KW-0104">Cadmium</keyword>
<dbReference type="AlphaFoldDB" id="A0A9W8E1Z3"/>
<evidence type="ECO:0000256" key="3">
    <source>
        <dbReference type="ARBA" id="ARBA00022679"/>
    </source>
</evidence>
<dbReference type="Proteomes" id="UP001150569">
    <property type="component" value="Unassembled WGS sequence"/>
</dbReference>
<dbReference type="InterPro" id="IPR007719">
    <property type="entry name" value="PCS_N"/>
</dbReference>
<dbReference type="InterPro" id="IPR038156">
    <property type="entry name" value="PCS_N_sf"/>
</dbReference>
<sequence>MPTGTADERPKAAYTRLLLYGDVLPPGSHLVAFGYPSGEAGPTFTPYRHAEPQTTWNPYPPASKRVEPNSTIASPRAAPSVISQATPVSPATTTTATSPTTNPSFYRRQLPAILTSFTSPEGRARFKESLLSGYAEGYFNLAGNFTTQSEPAFCGPSSLAMVLNALEVDPGQPWKGVWRWYSDELIKTCAEPEVLKRTGITFEQFACMAVRHCDIQAHRGREGPNVIDSPGTVSLAQFRKDVRRVCAGTDEFMVVSFARKVLQQTGDGHFSPIGAYHPETDSVLVLDTARFKYPSFFVPLETLYEALHPVDKTTGKSRGYFLIRRALAKRSPLEEATTVDGETVTMPGRVGGEFGRWLYFDRLTVSIVDSPALPHLHEQGKDRGPFTNLRKTLTLVCD</sequence>
<gene>
    <name evidence="7" type="ORF">IWQ60_002042</name>
</gene>
<dbReference type="EMBL" id="JANBPT010000073">
    <property type="protein sequence ID" value="KAJ1928430.1"/>
    <property type="molecule type" value="Genomic_DNA"/>
</dbReference>
<keyword evidence="4" id="KW-0479">Metal-binding</keyword>
<feature type="domain" description="Peptidase C83" evidence="6">
    <location>
        <begin position="100"/>
        <end position="328"/>
    </location>
</feature>
<evidence type="ECO:0000256" key="1">
    <source>
        <dbReference type="ARBA" id="ARBA00012468"/>
    </source>
</evidence>
<evidence type="ECO:0000256" key="5">
    <source>
        <dbReference type="SAM" id="MobiDB-lite"/>
    </source>
</evidence>
<dbReference type="FunFam" id="3.90.70.30:FF:000001">
    <property type="entry name" value="Glutathione gamma-glutamylcysteinyltransferase 1"/>
    <property type="match status" value="1"/>
</dbReference>
<dbReference type="EC" id="2.3.2.15" evidence="1"/>
<evidence type="ECO:0000256" key="2">
    <source>
        <dbReference type="ARBA" id="ARBA00022539"/>
    </source>
</evidence>
<evidence type="ECO:0000313" key="7">
    <source>
        <dbReference type="EMBL" id="KAJ1928430.1"/>
    </source>
</evidence>